<evidence type="ECO:0008006" key="6">
    <source>
        <dbReference type="Google" id="ProtNLM"/>
    </source>
</evidence>
<dbReference type="InterPro" id="IPR032436">
    <property type="entry name" value="URB1_C"/>
</dbReference>
<feature type="domain" description="URB1 C-terminal" evidence="2">
    <location>
        <begin position="1270"/>
        <end position="1465"/>
    </location>
</feature>
<evidence type="ECO:0000259" key="1">
    <source>
        <dbReference type="Pfam" id="PF11707"/>
    </source>
</evidence>
<dbReference type="GO" id="GO:0005730">
    <property type="term" value="C:nucleolus"/>
    <property type="evidence" value="ECO:0007669"/>
    <property type="project" value="TreeGrafter"/>
</dbReference>
<name>A0A1E4U114_PACTA</name>
<dbReference type="InterPro" id="IPR059018">
    <property type="entry name" value="HEAT_URB1"/>
</dbReference>
<keyword evidence="5" id="KW-1185">Reference proteome</keyword>
<accession>A0A1E4U114</accession>
<dbReference type="EMBL" id="KV454011">
    <property type="protein sequence ID" value="ODV97685.1"/>
    <property type="molecule type" value="Genomic_DNA"/>
</dbReference>
<evidence type="ECO:0000313" key="4">
    <source>
        <dbReference type="EMBL" id="ODV97685.1"/>
    </source>
</evidence>
<sequence length="1540" mass="178228">MINNKRILINFFKFLNTDSNEIILEILNVLDLKILKELNFKKTTKCKIFNEPVLIKLISLYGIPELREKVHEFLITLTTDDKYGIVFQDSNKIWSKTISSGISGSSISSSSTVTLDNGSGAPIKANEKVFKIHNKLIYTLLTNLKPWEDDLQQQLAIKVLRKSSELVAPLMNYLFQLHGSNEPRLSSFWIGQTLFLINVISTPIDENLYDRLSLLNTEEQADLDFSLIMESIVPSPITKTSLIKGFQSESLFIKQIVSQLVLHIFKKLDSILELLNFFHDNSTIVQIKAQIIDNLISKYLPDLSIMITTLSDLVKNNNKNTDKLLMLSLTMIIKHYLTTFPSLSMSNNFQIPNQIYINVLEDEKNLQSIDIILLDNYLQLYNDSTSSTNSIYKWWNFNGTSNSFFTSLIKLTVLNNFNSSSINNKIITLLENLTNSTIIFTSGKVLYSQILPLLHSLELSFNLITDDKERTKIWTLIDESISRCVRAPYKYLDKSRSVNDKEVISPFVVTLFEQWAFIENDKNIKIWLVLFIRYLSIIGEPIDDLIKLARESYDIKFIDRNDPLLDHNNYESKIAKINEGPFENDDSFFEYVLTTPLKKMLKNNKIPFNNWDLIGLVTRLKFIIQDDNLKYDSNVQEILIEMCSKLGNYLISLDDVTFFINNKKFWKDLFISDIEIVNEKLIYVSGLINEIFSQLKVNKDNEFSKHVMELLSLSGGNNITLPQSVELLIGSCLWCLQDADLRELLKISKIKILKPLILNVNIERNAKLSTNEIIELLSENNAALLAEIIDKQLVVDKNESLFSKILFDAFEFSISNDNYYPIIRAILKAKPNLLEPFIETLMEKDDLEQHKSLYIFVGSSISNSSSSSLVPKFLSKIINITIDDFCEFLNNTETQDLNNYIKDYLRLVNNSIEFLAKDEISRILNSLLGSSKIVTNASYIFSFEFVELISKNIGTDSNNVIRLWLNKAMLYVTKKFSESESLSSNFMNFLKSMKSIIFNLNVWNYIPSAVLNTQLEVILNSEWVCDENVLEYINLILLSAAEYKKMIEFSKLFQIFINNETNVLLGFPHLHYSRSRYYSSLIIWQLFEFDAAKNSSVATQEKVLLFYLGSLRAEDLILKEILIQLEANLSKSWIDRVNNWEFTEELSNDEIELIGESRLVVLDNVNGLMVNLSKKFLNNSIDDYHIENFKAPKIASNKMIGISKNWDYLNDFHEHMTIMLNFNKTGNRYQSTIYDPEFLIMLIISNDELVTKEDDHSLLHFKKILDSKLLQYIVMNLANINLNLIKIVKIVILNLLRSIEKNEKEYKVFKVYLNNLLNTLRESESTENSIPPLTLIMISRLIPILNNPGHFLYEKSCRYLLNSNKFKTNDLPLFKYIANPDDSAEENENYYKQINWLLDSTIKSLKTSKDLKILIKTGYIEWILNLSQSNYIAPNLRTLILQTLSKIQEIDGGVDLLIKSFGILANAEQNLQKFNAFKISNENKKRLTREKLLNEQSIIDYQKLMLRFKVCADNNKNENSKKRLMEWYNNDLDNCVKRIC</sequence>
<feature type="domain" description="URB1 central HEAT repeat" evidence="3">
    <location>
        <begin position="391"/>
        <end position="579"/>
    </location>
</feature>
<feature type="non-terminal residue" evidence="4">
    <location>
        <position position="1540"/>
    </location>
</feature>
<dbReference type="GO" id="GO:0000463">
    <property type="term" value="P:maturation of LSU-rRNA from tricistronic rRNA transcript (SSU-rRNA, 5.8S rRNA, LSU-rRNA)"/>
    <property type="evidence" value="ECO:0007669"/>
    <property type="project" value="TreeGrafter"/>
</dbReference>
<dbReference type="Pfam" id="PF11707">
    <property type="entry name" value="Npa1"/>
    <property type="match status" value="1"/>
</dbReference>
<feature type="domain" description="URB1 N-terminal" evidence="1">
    <location>
        <begin position="2"/>
        <end position="191"/>
    </location>
</feature>
<gene>
    <name evidence="4" type="ORF">PACTADRAFT_47555</name>
</gene>
<dbReference type="Proteomes" id="UP000094236">
    <property type="component" value="Unassembled WGS sequence"/>
</dbReference>
<dbReference type="OrthoDB" id="72892at2759"/>
<evidence type="ECO:0000313" key="5">
    <source>
        <dbReference type="Proteomes" id="UP000094236"/>
    </source>
</evidence>
<dbReference type="GO" id="GO:0000466">
    <property type="term" value="P:maturation of 5.8S rRNA from tricistronic rRNA transcript (SSU-rRNA, 5.8S rRNA, LSU-rRNA)"/>
    <property type="evidence" value="ECO:0007669"/>
    <property type="project" value="TreeGrafter"/>
</dbReference>
<dbReference type="InterPro" id="IPR021714">
    <property type="entry name" value="URB1_N"/>
</dbReference>
<dbReference type="STRING" id="669874.A0A1E4U114"/>
<protein>
    <recommendedName>
        <fullName evidence="6">Nucleolar pre-ribosomal-associated protein 1 C-terminal domain-containing protein</fullName>
    </recommendedName>
</protein>
<evidence type="ECO:0000259" key="2">
    <source>
        <dbReference type="Pfam" id="PF16201"/>
    </source>
</evidence>
<dbReference type="Pfam" id="PF26140">
    <property type="entry name" value="HEAT_URB1"/>
    <property type="match status" value="1"/>
</dbReference>
<dbReference type="InterPro" id="IPR039844">
    <property type="entry name" value="URB1"/>
</dbReference>
<evidence type="ECO:0000259" key="3">
    <source>
        <dbReference type="Pfam" id="PF26140"/>
    </source>
</evidence>
<reference evidence="5" key="1">
    <citation type="submission" date="2016-05" db="EMBL/GenBank/DDBJ databases">
        <title>Comparative genomics of biotechnologically important yeasts.</title>
        <authorList>
            <consortium name="DOE Joint Genome Institute"/>
            <person name="Riley R."/>
            <person name="Haridas S."/>
            <person name="Wolfe K.H."/>
            <person name="Lopes M.R."/>
            <person name="Hittinger C.T."/>
            <person name="Goker M."/>
            <person name="Salamov A."/>
            <person name="Wisecaver J."/>
            <person name="Long T.M."/>
            <person name="Aerts A.L."/>
            <person name="Barry K."/>
            <person name="Choi C."/>
            <person name="Clum A."/>
            <person name="Coughlan A.Y."/>
            <person name="Deshpande S."/>
            <person name="Douglass A.P."/>
            <person name="Hanson S.J."/>
            <person name="Klenk H.-P."/>
            <person name="Labutti K."/>
            <person name="Lapidus A."/>
            <person name="Lindquist E."/>
            <person name="Lipzen A."/>
            <person name="Meier-Kolthoff J.P."/>
            <person name="Ohm R.A."/>
            <person name="Otillar R.P."/>
            <person name="Pangilinan J."/>
            <person name="Peng Y."/>
            <person name="Rokas A."/>
            <person name="Rosa C.A."/>
            <person name="Scheuner C."/>
            <person name="Sibirny A.A."/>
            <person name="Slot J.C."/>
            <person name="Stielow J.B."/>
            <person name="Sun H."/>
            <person name="Kurtzman C.P."/>
            <person name="Blackwell M."/>
            <person name="Grigoriev I.V."/>
            <person name="Jeffries T.W."/>
        </authorList>
    </citation>
    <scope>NUCLEOTIDE SEQUENCE [LARGE SCALE GENOMIC DNA]</scope>
    <source>
        <strain evidence="5">NRRL Y-2460</strain>
    </source>
</reference>
<proteinExistence type="predicted"/>
<dbReference type="PANTHER" id="PTHR13500:SF0">
    <property type="entry name" value="NUCLEOLAR PRE-RIBOSOMAL-ASSOCIATED PROTEIN 1"/>
    <property type="match status" value="1"/>
</dbReference>
<organism evidence="4 5">
    <name type="scientific">Pachysolen tannophilus NRRL Y-2460</name>
    <dbReference type="NCBI Taxonomy" id="669874"/>
    <lineage>
        <taxon>Eukaryota</taxon>
        <taxon>Fungi</taxon>
        <taxon>Dikarya</taxon>
        <taxon>Ascomycota</taxon>
        <taxon>Saccharomycotina</taxon>
        <taxon>Pichiomycetes</taxon>
        <taxon>Pachysolenaceae</taxon>
        <taxon>Pachysolen</taxon>
    </lineage>
</organism>
<dbReference type="PANTHER" id="PTHR13500">
    <property type="entry name" value="NUCLEOLAR PRERIBOSOMAL-ASSOCIATED PROTEIN 1"/>
    <property type="match status" value="1"/>
</dbReference>
<dbReference type="Pfam" id="PF16201">
    <property type="entry name" value="NopRA1"/>
    <property type="match status" value="1"/>
</dbReference>